<evidence type="ECO:0000313" key="11">
    <source>
        <dbReference type="Proteomes" id="UP000268093"/>
    </source>
</evidence>
<comment type="similarity">
    <text evidence="7">Belongs to the protein kinase superfamily.</text>
</comment>
<protein>
    <submittedName>
        <fullName evidence="10">Kinase-like domain-containing protein</fullName>
    </submittedName>
</protein>
<reference evidence="10 11" key="1">
    <citation type="journal article" date="2018" name="New Phytol.">
        <title>Phylogenomics of Endogonaceae and evolution of mycorrhizas within Mucoromycota.</title>
        <authorList>
            <person name="Chang Y."/>
            <person name="Desiro A."/>
            <person name="Na H."/>
            <person name="Sandor L."/>
            <person name="Lipzen A."/>
            <person name="Clum A."/>
            <person name="Barry K."/>
            <person name="Grigoriev I.V."/>
            <person name="Martin F.M."/>
            <person name="Stajich J.E."/>
            <person name="Smith M.E."/>
            <person name="Bonito G."/>
            <person name="Spatafora J.W."/>
        </authorList>
    </citation>
    <scope>NUCLEOTIDE SEQUENCE [LARGE SCALE GENOMIC DNA]</scope>
    <source>
        <strain evidence="10 11">GMNB39</strain>
    </source>
</reference>
<dbReference type="EMBL" id="RBNI01001084">
    <property type="protein sequence ID" value="RUP50933.1"/>
    <property type="molecule type" value="Genomic_DNA"/>
</dbReference>
<accession>A0A433DJ91</accession>
<feature type="domain" description="Protein kinase" evidence="9">
    <location>
        <begin position="65"/>
        <end position="330"/>
    </location>
</feature>
<keyword evidence="5 6" id="KW-0067">ATP-binding</keyword>
<comment type="caution">
    <text evidence="10">The sequence shown here is derived from an EMBL/GenBank/DDBJ whole genome shotgun (WGS) entry which is preliminary data.</text>
</comment>
<dbReference type="PANTHER" id="PTHR24345:SF0">
    <property type="entry name" value="CELL CYCLE SERINE_THREONINE-PROTEIN KINASE CDC5_MSD2"/>
    <property type="match status" value="1"/>
</dbReference>
<gene>
    <name evidence="10" type="ORF">BC936DRAFT_137076</name>
</gene>
<dbReference type="InterPro" id="IPR008271">
    <property type="entry name" value="Ser/Thr_kinase_AS"/>
</dbReference>
<dbReference type="PROSITE" id="PS00107">
    <property type="entry name" value="PROTEIN_KINASE_ATP"/>
    <property type="match status" value="1"/>
</dbReference>
<evidence type="ECO:0000256" key="6">
    <source>
        <dbReference type="PROSITE-ProRule" id="PRU10141"/>
    </source>
</evidence>
<evidence type="ECO:0000256" key="4">
    <source>
        <dbReference type="ARBA" id="ARBA00022777"/>
    </source>
</evidence>
<organism evidence="10 11">
    <name type="scientific">Jimgerdemannia flammicorona</name>
    <dbReference type="NCBI Taxonomy" id="994334"/>
    <lineage>
        <taxon>Eukaryota</taxon>
        <taxon>Fungi</taxon>
        <taxon>Fungi incertae sedis</taxon>
        <taxon>Mucoromycota</taxon>
        <taxon>Mucoromycotina</taxon>
        <taxon>Endogonomycetes</taxon>
        <taxon>Endogonales</taxon>
        <taxon>Endogonaceae</taxon>
        <taxon>Jimgerdemannia</taxon>
    </lineage>
</organism>
<dbReference type="GO" id="GO:0005524">
    <property type="term" value="F:ATP binding"/>
    <property type="evidence" value="ECO:0007669"/>
    <property type="project" value="UniProtKB-UniRule"/>
</dbReference>
<keyword evidence="2" id="KW-0808">Transferase</keyword>
<dbReference type="PANTHER" id="PTHR24345">
    <property type="entry name" value="SERINE/THREONINE-PROTEIN KINASE PLK"/>
    <property type="match status" value="1"/>
</dbReference>
<dbReference type="InterPro" id="IPR011009">
    <property type="entry name" value="Kinase-like_dom_sf"/>
</dbReference>
<dbReference type="PROSITE" id="PS50011">
    <property type="entry name" value="PROTEIN_KINASE_DOM"/>
    <property type="match status" value="1"/>
</dbReference>
<evidence type="ECO:0000313" key="10">
    <source>
        <dbReference type="EMBL" id="RUP50933.1"/>
    </source>
</evidence>
<dbReference type="InterPro" id="IPR000719">
    <property type="entry name" value="Prot_kinase_dom"/>
</dbReference>
<dbReference type="InterPro" id="IPR017441">
    <property type="entry name" value="Protein_kinase_ATP_BS"/>
</dbReference>
<feature type="compositionally biased region" description="Basic residues" evidence="8">
    <location>
        <begin position="354"/>
        <end position="366"/>
    </location>
</feature>
<evidence type="ECO:0000256" key="2">
    <source>
        <dbReference type="ARBA" id="ARBA00022679"/>
    </source>
</evidence>
<keyword evidence="1 7" id="KW-0723">Serine/threonine-protein kinase</keyword>
<dbReference type="Gene3D" id="1.10.510.10">
    <property type="entry name" value="Transferase(Phosphotransferase) domain 1"/>
    <property type="match status" value="1"/>
</dbReference>
<evidence type="ECO:0000256" key="7">
    <source>
        <dbReference type="RuleBase" id="RU000304"/>
    </source>
</evidence>
<dbReference type="SMART" id="SM00220">
    <property type="entry name" value="S_TKc"/>
    <property type="match status" value="1"/>
</dbReference>
<evidence type="ECO:0000256" key="5">
    <source>
        <dbReference type="ARBA" id="ARBA00022840"/>
    </source>
</evidence>
<feature type="region of interest" description="Disordered" evidence="8">
    <location>
        <begin position="1"/>
        <end position="22"/>
    </location>
</feature>
<feature type="region of interest" description="Disordered" evidence="8">
    <location>
        <begin position="343"/>
        <end position="366"/>
    </location>
</feature>
<feature type="binding site" evidence="6">
    <location>
        <position position="93"/>
    </location>
    <ligand>
        <name>ATP</name>
        <dbReference type="ChEBI" id="CHEBI:30616"/>
    </ligand>
</feature>
<evidence type="ECO:0000256" key="3">
    <source>
        <dbReference type="ARBA" id="ARBA00022741"/>
    </source>
</evidence>
<dbReference type="GO" id="GO:0005634">
    <property type="term" value="C:nucleus"/>
    <property type="evidence" value="ECO:0007669"/>
    <property type="project" value="TreeGrafter"/>
</dbReference>
<sequence length="366" mass="40964">MNPTHDDNNRNQYLTGMPENDDDQSELVCYATMNTRFVDGFPGQETSSRPDPPLVRVGTRIDGNLTLTRELGSGAFGLVFEASRPGKAMCAVKVFSKHHTKNSHLRQFRREMRLSVRLNNNHIVAVYNIGEEDDYAFIEMEQCDGTVGELLADPRDARKEEVAWVVFGQMLDGVAYMHSRGVAHRDIKSRNCLYTRASNGQIRICWADLGLAVTVAKDPLWPVGGTVAYRSPELTAGDQAVYNPFTSDIWALGIVLYTMIFGSGPWVEAKASDPAFSAYMSDRNIIFARMPHLTPEAKDVVLACLRVCSRERDDISALSHRFRNVRHLLLPLLPPLPLSSVSHPVDDLSGSKGMKQKKRRVEKVEE</sequence>
<keyword evidence="4 10" id="KW-0418">Kinase</keyword>
<dbReference type="Proteomes" id="UP000268093">
    <property type="component" value="Unassembled WGS sequence"/>
</dbReference>
<evidence type="ECO:0000256" key="8">
    <source>
        <dbReference type="SAM" id="MobiDB-lite"/>
    </source>
</evidence>
<dbReference type="GO" id="GO:0004674">
    <property type="term" value="F:protein serine/threonine kinase activity"/>
    <property type="evidence" value="ECO:0007669"/>
    <property type="project" value="UniProtKB-KW"/>
</dbReference>
<proteinExistence type="inferred from homology"/>
<keyword evidence="3 6" id="KW-0547">Nucleotide-binding</keyword>
<dbReference type="PROSITE" id="PS00108">
    <property type="entry name" value="PROTEIN_KINASE_ST"/>
    <property type="match status" value="1"/>
</dbReference>
<dbReference type="AlphaFoldDB" id="A0A433DJ91"/>
<dbReference type="CDD" id="cd14014">
    <property type="entry name" value="STKc_PknB_like"/>
    <property type="match status" value="1"/>
</dbReference>
<dbReference type="SUPFAM" id="SSF56112">
    <property type="entry name" value="Protein kinase-like (PK-like)"/>
    <property type="match status" value="1"/>
</dbReference>
<dbReference type="OrthoDB" id="408964at2759"/>
<evidence type="ECO:0000256" key="1">
    <source>
        <dbReference type="ARBA" id="ARBA00022527"/>
    </source>
</evidence>
<evidence type="ECO:0000259" key="9">
    <source>
        <dbReference type="PROSITE" id="PS50011"/>
    </source>
</evidence>
<keyword evidence="11" id="KW-1185">Reference proteome</keyword>
<dbReference type="Pfam" id="PF00069">
    <property type="entry name" value="Pkinase"/>
    <property type="match status" value="1"/>
</dbReference>
<name>A0A433DJ91_9FUNG</name>